<dbReference type="Proteomes" id="UP000326344">
    <property type="component" value="Unassembled WGS sequence"/>
</dbReference>
<comment type="caution">
    <text evidence="1">The sequence shown here is derived from an EMBL/GenBank/DDBJ whole genome shotgun (WGS) entry which is preliminary data.</text>
</comment>
<dbReference type="RefSeq" id="WP_150879839.1">
    <property type="nucleotide sequence ID" value="NZ_VTWS01000006.1"/>
</dbReference>
<dbReference type="EMBL" id="VTWS01000006">
    <property type="protein sequence ID" value="KAA9349015.1"/>
    <property type="molecule type" value="Genomic_DNA"/>
</dbReference>
<sequence length="63" mass="7049">MIASPFVYFDTGTIPLANGAIAGRSAMEFVLEWGELAVLFTYFKNLLDPIDPKNHLLFPKVTF</sequence>
<keyword evidence="2" id="KW-1185">Reference proteome</keyword>
<protein>
    <submittedName>
        <fullName evidence="1">Uncharacterized protein</fullName>
    </submittedName>
</protein>
<evidence type="ECO:0000313" key="2">
    <source>
        <dbReference type="Proteomes" id="UP000326344"/>
    </source>
</evidence>
<proteinExistence type="predicted"/>
<name>A0A5N1J987_9BACT</name>
<reference evidence="1 2" key="1">
    <citation type="submission" date="2019-09" db="EMBL/GenBank/DDBJ databases">
        <title>Genome Sequence of Larkinella sp MA1.</title>
        <authorList>
            <person name="Srinivasan S."/>
        </authorList>
    </citation>
    <scope>NUCLEOTIDE SEQUENCE [LARGE SCALE GENOMIC DNA]</scope>
    <source>
        <strain evidence="1 2">MA1</strain>
    </source>
</reference>
<gene>
    <name evidence="1" type="ORF">F0P93_21660</name>
</gene>
<accession>A0A5N1J987</accession>
<organism evidence="1 2">
    <name type="scientific">Larkinella humicola</name>
    <dbReference type="NCBI Taxonomy" id="2607654"/>
    <lineage>
        <taxon>Bacteria</taxon>
        <taxon>Pseudomonadati</taxon>
        <taxon>Bacteroidota</taxon>
        <taxon>Cytophagia</taxon>
        <taxon>Cytophagales</taxon>
        <taxon>Spirosomataceae</taxon>
        <taxon>Larkinella</taxon>
    </lineage>
</organism>
<evidence type="ECO:0000313" key="1">
    <source>
        <dbReference type="EMBL" id="KAA9349015.1"/>
    </source>
</evidence>
<dbReference type="AlphaFoldDB" id="A0A5N1J987"/>